<reference evidence="3" key="1">
    <citation type="submission" date="2021-02" db="EMBL/GenBank/DDBJ databases">
        <authorList>
            <person name="Nowell W R."/>
        </authorList>
    </citation>
    <scope>NUCLEOTIDE SEQUENCE</scope>
</reference>
<dbReference type="AlphaFoldDB" id="A0A815WZ45"/>
<evidence type="ECO:0000256" key="1">
    <source>
        <dbReference type="SAM" id="MobiDB-lite"/>
    </source>
</evidence>
<name>A0A815WZ45_9BILA</name>
<feature type="compositionally biased region" description="Polar residues" evidence="1">
    <location>
        <begin position="83"/>
        <end position="92"/>
    </location>
</feature>
<accession>A0A815WZ45</accession>
<keyword evidence="2" id="KW-0472">Membrane</keyword>
<evidence type="ECO:0000313" key="4">
    <source>
        <dbReference type="EMBL" id="CAF4412893.1"/>
    </source>
</evidence>
<feature type="transmembrane region" description="Helical" evidence="2">
    <location>
        <begin position="166"/>
        <end position="191"/>
    </location>
</feature>
<keyword evidence="2" id="KW-1133">Transmembrane helix</keyword>
<dbReference type="EMBL" id="CAJOBC010092916">
    <property type="protein sequence ID" value="CAF4412893.1"/>
    <property type="molecule type" value="Genomic_DNA"/>
</dbReference>
<organism evidence="3 5">
    <name type="scientific">Didymodactylos carnosus</name>
    <dbReference type="NCBI Taxonomy" id="1234261"/>
    <lineage>
        <taxon>Eukaryota</taxon>
        <taxon>Metazoa</taxon>
        <taxon>Spiralia</taxon>
        <taxon>Gnathifera</taxon>
        <taxon>Rotifera</taxon>
        <taxon>Eurotatoria</taxon>
        <taxon>Bdelloidea</taxon>
        <taxon>Philodinida</taxon>
        <taxon>Philodinidae</taxon>
        <taxon>Didymodactylos</taxon>
    </lineage>
</organism>
<gene>
    <name evidence="3" type="ORF">GPM918_LOCUS39247</name>
    <name evidence="4" type="ORF">SRO942_LOCUS40112</name>
</gene>
<evidence type="ECO:0000256" key="2">
    <source>
        <dbReference type="SAM" id="Phobius"/>
    </source>
</evidence>
<feature type="compositionally biased region" description="Polar residues" evidence="1">
    <location>
        <begin position="35"/>
        <end position="60"/>
    </location>
</feature>
<keyword evidence="2" id="KW-0812">Transmembrane</keyword>
<keyword evidence="5" id="KW-1185">Reference proteome</keyword>
<protein>
    <submittedName>
        <fullName evidence="3">Uncharacterized protein</fullName>
    </submittedName>
</protein>
<feature type="region of interest" description="Disordered" evidence="1">
    <location>
        <begin position="31"/>
        <end position="95"/>
    </location>
</feature>
<evidence type="ECO:0000313" key="3">
    <source>
        <dbReference type="EMBL" id="CAF1551801.1"/>
    </source>
</evidence>
<proteinExistence type="predicted"/>
<dbReference type="Proteomes" id="UP000681722">
    <property type="component" value="Unassembled WGS sequence"/>
</dbReference>
<comment type="caution">
    <text evidence="3">The sequence shown here is derived from an EMBL/GenBank/DDBJ whole genome shotgun (WGS) entry which is preliminary data.</text>
</comment>
<sequence>MKTVSKLSNILRARCLVDLHTSNIPRAQVTVENVGATTPRGNDNSTLHQTPQLEETYPSSDENENQEKQSVQPEDLPERQISDSKINNSIQRDGNLPFNETIENLTFIGSFGATTPSYRPAEGQPTTEEIGEVPNEKVNIEPYLTRGKSDDRIIESAMRPGDLKDLLIGGSLVIPLACVIGTVIGACALYMN</sequence>
<dbReference type="Proteomes" id="UP000663829">
    <property type="component" value="Unassembled WGS sequence"/>
</dbReference>
<evidence type="ECO:0000313" key="5">
    <source>
        <dbReference type="Proteomes" id="UP000663829"/>
    </source>
</evidence>
<dbReference type="EMBL" id="CAJNOQ010027224">
    <property type="protein sequence ID" value="CAF1551801.1"/>
    <property type="molecule type" value="Genomic_DNA"/>
</dbReference>